<organism evidence="2 3">
    <name type="scientific">Cnephaeus nilssonii</name>
    <name type="common">Northern bat</name>
    <name type="synonym">Eptesicus nilssonii</name>
    <dbReference type="NCBI Taxonomy" id="3371016"/>
    <lineage>
        <taxon>Eukaryota</taxon>
        <taxon>Metazoa</taxon>
        <taxon>Chordata</taxon>
        <taxon>Craniata</taxon>
        <taxon>Vertebrata</taxon>
        <taxon>Euteleostomi</taxon>
        <taxon>Mammalia</taxon>
        <taxon>Eutheria</taxon>
        <taxon>Laurasiatheria</taxon>
        <taxon>Chiroptera</taxon>
        <taxon>Yangochiroptera</taxon>
        <taxon>Vespertilionidae</taxon>
        <taxon>Cnephaeus</taxon>
    </lineage>
</organism>
<evidence type="ECO:0000256" key="1">
    <source>
        <dbReference type="SAM" id="MobiDB-lite"/>
    </source>
</evidence>
<comment type="caution">
    <text evidence="2">The sequence shown here is derived from an EMBL/GenBank/DDBJ whole genome shotgun (WGS) entry which is preliminary data.</text>
</comment>
<sequence length="162" mass="17988">MEQERVEPFGTGFRSPGQEWGAKDRGWDACIVSMAKTQAFCTTPAAQGLWKCGKSERWFPGQSEGNAGSQVFGFCRSILSYNIGASDMETSIEIDINCEVFDLKEHRNISNLQPQLDHPLHSGSHEHSSADKPLFTHSVSRDNLHHHTSHKSGCPPALHDKN</sequence>
<dbReference type="EMBL" id="JAULJE010000004">
    <property type="protein sequence ID" value="KAK1344059.1"/>
    <property type="molecule type" value="Genomic_DNA"/>
</dbReference>
<evidence type="ECO:0000313" key="3">
    <source>
        <dbReference type="Proteomes" id="UP001177744"/>
    </source>
</evidence>
<dbReference type="Proteomes" id="UP001177744">
    <property type="component" value="Unassembled WGS sequence"/>
</dbReference>
<reference evidence="2" key="1">
    <citation type="submission" date="2023-06" db="EMBL/GenBank/DDBJ databases">
        <title>Reference genome for the Northern bat (Eptesicus nilssonii), a most northern bat species.</title>
        <authorList>
            <person name="Laine V.N."/>
            <person name="Pulliainen A.T."/>
            <person name="Lilley T.M."/>
        </authorList>
    </citation>
    <scope>NUCLEOTIDE SEQUENCE</scope>
    <source>
        <strain evidence="2">BLF_Eptnil</strain>
        <tissue evidence="2">Kidney</tissue>
    </source>
</reference>
<accession>A0AA40I6U3</accession>
<feature type="region of interest" description="Disordered" evidence="1">
    <location>
        <begin position="1"/>
        <end position="20"/>
    </location>
</feature>
<feature type="compositionally biased region" description="Basic and acidic residues" evidence="1">
    <location>
        <begin position="118"/>
        <end position="130"/>
    </location>
</feature>
<feature type="region of interest" description="Disordered" evidence="1">
    <location>
        <begin position="113"/>
        <end position="132"/>
    </location>
</feature>
<keyword evidence="3" id="KW-1185">Reference proteome</keyword>
<gene>
    <name evidence="2" type="ORF">QTO34_014618</name>
</gene>
<proteinExistence type="predicted"/>
<dbReference type="Gene3D" id="3.10.450.10">
    <property type="match status" value="1"/>
</dbReference>
<name>A0AA40I6U3_CNENI</name>
<protein>
    <submittedName>
        <fullName evidence="2">Uncharacterized protein</fullName>
    </submittedName>
</protein>
<dbReference type="AlphaFoldDB" id="A0AA40I6U3"/>
<evidence type="ECO:0000313" key="2">
    <source>
        <dbReference type="EMBL" id="KAK1344059.1"/>
    </source>
</evidence>